<proteinExistence type="predicted"/>
<dbReference type="InterPro" id="IPR011990">
    <property type="entry name" value="TPR-like_helical_dom_sf"/>
</dbReference>
<feature type="non-terminal residue" evidence="2">
    <location>
        <position position="820"/>
    </location>
</feature>
<dbReference type="Gene3D" id="1.25.40.10">
    <property type="entry name" value="Tetratricopeptide repeat domain"/>
    <property type="match status" value="1"/>
</dbReference>
<comment type="caution">
    <text evidence="2">The sequence shown here is derived from an EMBL/GenBank/DDBJ whole genome shotgun (WGS) entry which is preliminary data.</text>
</comment>
<dbReference type="SUPFAM" id="SSF56399">
    <property type="entry name" value="ADP-ribosylation"/>
    <property type="match status" value="2"/>
</dbReference>
<sequence>VEYVSTDLDDIIKRILPKSESIPISFEPPACTKDKINQGIIWFRLFIQILIRMNDMDQAKNDLLRLWREEYDGNTRELKVADEFERKFQPSRAVWCAIGGLHVAETLLSTTRRKELAFDFAKRAQMKSNMVPVVLEIRVESKKVTLPYADISKFCEFQNEEEVVFMMGTISQVNDVHYSDREKTWIVKLSLCGEDDPRLKDMIDYIKYEIKDTADLVTLANFFIKMGESNMAKEYYRKYENQLSTDDPNMKRIWQGLSNIADIEGNYSISIDDYSKAHECFNEQIDICQNLPSHHPQVGKCYANIANLYELQGENNLALENYEKAYKIFTQSLPAYHPDTTKVEQSIENLSLQKNSTKETSNQSTIWEMIEISEDQSEANKIIETFLIVWLDANVNKTKDNEETYKALRTSINYLKTFDNLKEGEAYIQSIHHEKIILIVSGGFGMEIVPRIHDFEQINCIYVYCLDKAHHEQWSKDYSKVKSVIIKRNQLVEEITEDQKIRNKTEDSLPMSILNRTAVAKETTTKDIAKEMGSILWFQLLIDVLLRMEHTDDAKIELIKTWRENYTGNSSELNIIKEFERKYKREKAVWWYTRQSSLYRILNKSLREQSIDMIFSFRFFLTELSKQVSQLYQNYMQQIKASHTISKPIHVYRGQVIAKEEFEQMQNSIGGFISINSFFSTSRNESEARKFAMGSSVTEKLRRILFMIEIDPRLPTKPFADIDGISFYPYEQEILFMLGSIFRIDKIESDEENKLSIINMSLCSEDDFELKELFAYLKEDIGEEASMITLGNILLQMGEYDKGERIFLRMNHQEGLINVA</sequence>
<dbReference type="Pfam" id="PF03496">
    <property type="entry name" value="ADPrib_exo_Tox"/>
    <property type="match status" value="1"/>
</dbReference>
<dbReference type="GO" id="GO:0005576">
    <property type="term" value="C:extracellular region"/>
    <property type="evidence" value="ECO:0007669"/>
    <property type="project" value="InterPro"/>
</dbReference>
<reference evidence="2" key="1">
    <citation type="submission" date="2021-02" db="EMBL/GenBank/DDBJ databases">
        <authorList>
            <person name="Nowell W R."/>
        </authorList>
    </citation>
    <scope>NUCLEOTIDE SEQUENCE</scope>
</reference>
<dbReference type="Pfam" id="PF13424">
    <property type="entry name" value="TPR_12"/>
    <property type="match status" value="1"/>
</dbReference>
<feature type="non-terminal residue" evidence="2">
    <location>
        <position position="1"/>
    </location>
</feature>
<dbReference type="PROSITE" id="PS51996">
    <property type="entry name" value="TR_MART"/>
    <property type="match status" value="1"/>
</dbReference>
<name>A0A819XX08_9BILA</name>
<dbReference type="SMART" id="SM00028">
    <property type="entry name" value="TPR"/>
    <property type="match status" value="3"/>
</dbReference>
<feature type="domain" description="ADP ribosyltransferase" evidence="1">
    <location>
        <begin position="586"/>
        <end position="757"/>
    </location>
</feature>
<evidence type="ECO:0000313" key="3">
    <source>
        <dbReference type="Proteomes" id="UP000663836"/>
    </source>
</evidence>
<evidence type="ECO:0000313" key="2">
    <source>
        <dbReference type="EMBL" id="CAF4149792.1"/>
    </source>
</evidence>
<dbReference type="SUPFAM" id="SSF48452">
    <property type="entry name" value="TPR-like"/>
    <property type="match status" value="1"/>
</dbReference>
<accession>A0A819XX08</accession>
<gene>
    <name evidence="2" type="ORF">JBS370_LOCUS33929</name>
</gene>
<protein>
    <recommendedName>
        <fullName evidence="1">ADP ribosyltransferase domain-containing protein</fullName>
    </recommendedName>
</protein>
<dbReference type="AlphaFoldDB" id="A0A819XX08"/>
<dbReference type="InterPro" id="IPR003540">
    <property type="entry name" value="ADP-ribosyltransferase"/>
</dbReference>
<dbReference type="InterPro" id="IPR019734">
    <property type="entry name" value="TPR_rpt"/>
</dbReference>
<dbReference type="Proteomes" id="UP000663836">
    <property type="component" value="Unassembled WGS sequence"/>
</dbReference>
<dbReference type="Gene3D" id="3.90.176.10">
    <property type="entry name" value="Toxin ADP-ribosyltransferase, Chain A, domain 1"/>
    <property type="match status" value="2"/>
</dbReference>
<evidence type="ECO:0000259" key="1">
    <source>
        <dbReference type="Pfam" id="PF03496"/>
    </source>
</evidence>
<organism evidence="2 3">
    <name type="scientific">Rotaria sordida</name>
    <dbReference type="NCBI Taxonomy" id="392033"/>
    <lineage>
        <taxon>Eukaryota</taxon>
        <taxon>Metazoa</taxon>
        <taxon>Spiralia</taxon>
        <taxon>Gnathifera</taxon>
        <taxon>Rotifera</taxon>
        <taxon>Eurotatoria</taxon>
        <taxon>Bdelloidea</taxon>
        <taxon>Philodinida</taxon>
        <taxon>Philodinidae</taxon>
        <taxon>Rotaria</taxon>
    </lineage>
</organism>
<dbReference type="EMBL" id="CAJOBD010010254">
    <property type="protein sequence ID" value="CAF4149792.1"/>
    <property type="molecule type" value="Genomic_DNA"/>
</dbReference>